<name>A0ABU3EZG5_9ENTE</name>
<organism evidence="2 3">
    <name type="scientific">Enterococcus hulanensis</name>
    <dbReference type="NCBI Taxonomy" id="2559929"/>
    <lineage>
        <taxon>Bacteria</taxon>
        <taxon>Bacillati</taxon>
        <taxon>Bacillota</taxon>
        <taxon>Bacilli</taxon>
        <taxon>Lactobacillales</taxon>
        <taxon>Enterococcaceae</taxon>
        <taxon>Enterococcus</taxon>
    </lineage>
</organism>
<dbReference type="Proteomes" id="UP001252875">
    <property type="component" value="Unassembled WGS sequence"/>
</dbReference>
<keyword evidence="1" id="KW-0472">Membrane</keyword>
<keyword evidence="3" id="KW-1185">Reference proteome</keyword>
<proteinExistence type="predicted"/>
<feature type="transmembrane region" description="Helical" evidence="1">
    <location>
        <begin position="55"/>
        <end position="73"/>
    </location>
</feature>
<reference evidence="2 3" key="1">
    <citation type="submission" date="2023-03" db="EMBL/GenBank/DDBJ databases">
        <authorList>
            <person name="Shen W."/>
            <person name="Cai J."/>
        </authorList>
    </citation>
    <scope>NUCLEOTIDE SEQUENCE [LARGE SCALE GENOMIC DNA]</scope>
    <source>
        <strain evidence="2 3">D6-4</strain>
    </source>
</reference>
<keyword evidence="1" id="KW-1133">Transmembrane helix</keyword>
<keyword evidence="1" id="KW-0812">Transmembrane</keyword>
<protein>
    <submittedName>
        <fullName evidence="2">Uncharacterized protein</fullName>
    </submittedName>
</protein>
<comment type="caution">
    <text evidence="2">The sequence shown here is derived from an EMBL/GenBank/DDBJ whole genome shotgun (WGS) entry which is preliminary data.</text>
</comment>
<dbReference type="RefSeq" id="WP_311822295.1">
    <property type="nucleotide sequence ID" value="NZ_JARPYF010000005.1"/>
</dbReference>
<sequence length="74" mass="8496">MTIPILTILFYGVLLLILLPSDVLFGSTLDYHTKAANPTYRPERKEFEPCLKSDLFSIIIVLICLVGTIVWHYR</sequence>
<accession>A0ABU3EZG5</accession>
<dbReference type="EMBL" id="JARPYI010000005">
    <property type="protein sequence ID" value="MDT2600274.1"/>
    <property type="molecule type" value="Genomic_DNA"/>
</dbReference>
<evidence type="ECO:0000313" key="2">
    <source>
        <dbReference type="EMBL" id="MDT2600274.1"/>
    </source>
</evidence>
<evidence type="ECO:0000256" key="1">
    <source>
        <dbReference type="SAM" id="Phobius"/>
    </source>
</evidence>
<gene>
    <name evidence="2" type="ORF">P7D85_10850</name>
</gene>
<evidence type="ECO:0000313" key="3">
    <source>
        <dbReference type="Proteomes" id="UP001252875"/>
    </source>
</evidence>